<dbReference type="GO" id="GO:0045905">
    <property type="term" value="P:positive regulation of translational termination"/>
    <property type="evidence" value="ECO:0007669"/>
    <property type="project" value="InterPro"/>
</dbReference>
<dbReference type="InterPro" id="IPR048670">
    <property type="entry name" value="IF5A-like_N"/>
</dbReference>
<comment type="caution">
    <text evidence="13">The sequence shown here is derived from an EMBL/GenBank/DDBJ whole genome shotgun (WGS) entry which is preliminary data.</text>
</comment>
<reference evidence="13 14" key="1">
    <citation type="journal article" date="2016" name="Sci. Rep.">
        <title>Metabolic traits of an uncultured archaeal lineage -MSBL1- from brine pools of the Red Sea.</title>
        <authorList>
            <person name="Mwirichia R."/>
            <person name="Alam I."/>
            <person name="Rashid M."/>
            <person name="Vinu M."/>
            <person name="Ba-Alawi W."/>
            <person name="Anthony Kamau A."/>
            <person name="Kamanda Ngugi D."/>
            <person name="Goker M."/>
            <person name="Klenk H.P."/>
            <person name="Bajic V."/>
            <person name="Stingl U."/>
        </authorList>
    </citation>
    <scope>NUCLEOTIDE SEQUENCE [LARGE SCALE GENOMIC DNA]</scope>
    <source>
        <strain evidence="13">SCGC-AAA261C02</strain>
    </source>
</reference>
<comment type="subcellular location">
    <subcellularLocation>
        <location evidence="2 11">Cytoplasm</location>
    </subcellularLocation>
</comment>
<dbReference type="PANTHER" id="PTHR11673">
    <property type="entry name" value="TRANSLATION INITIATION FACTOR 5A FAMILY MEMBER"/>
    <property type="match status" value="1"/>
</dbReference>
<dbReference type="Gene3D" id="2.30.30.30">
    <property type="match status" value="1"/>
</dbReference>
<sequence length="130" mass="14512">MGEMKEVSDLKEKQIILVEGEPCKIIKISSSMPGKHGHAKYSIETVGVFDGQKRNLSEPSDTKVEIPDVERGKAQVLSLSGESAQLMSMSDYETFEVKIPGELQGKLEEGEEVDYIQAEGRRKIERKSQK</sequence>
<evidence type="ECO:0000256" key="8">
    <source>
        <dbReference type="ARBA" id="ARBA00023071"/>
    </source>
</evidence>
<dbReference type="GO" id="GO:0003723">
    <property type="term" value="F:RNA binding"/>
    <property type="evidence" value="ECO:0007669"/>
    <property type="project" value="InterPro"/>
</dbReference>
<protein>
    <recommendedName>
        <fullName evidence="4 11">Translation initiation factor 5A</fullName>
    </recommendedName>
    <alternativeName>
        <fullName evidence="10 11">Hypusine-containing protein</fullName>
    </alternativeName>
    <alternativeName>
        <fullName evidence="9 11">eIF-5A</fullName>
    </alternativeName>
</protein>
<evidence type="ECO:0000256" key="1">
    <source>
        <dbReference type="ARBA" id="ARBA00003980"/>
    </source>
</evidence>
<dbReference type="NCBIfam" id="TIGR00037">
    <property type="entry name" value="eIF_5A"/>
    <property type="match status" value="1"/>
</dbReference>
<comment type="similarity">
    <text evidence="3 11">Belongs to the eIF-5A family.</text>
</comment>
<name>A0A133V226_9EURY</name>
<organism evidence="13 14">
    <name type="scientific">candidate division MSBL1 archaeon SCGC-AAA261C02</name>
    <dbReference type="NCBI Taxonomy" id="1698272"/>
    <lineage>
        <taxon>Archaea</taxon>
        <taxon>Methanobacteriati</taxon>
        <taxon>Methanobacteriota</taxon>
        <taxon>candidate division MSBL1</taxon>
    </lineage>
</organism>
<dbReference type="InterPro" id="IPR022847">
    <property type="entry name" value="Transl_elong_IF5A_arc"/>
</dbReference>
<dbReference type="GO" id="GO:0005737">
    <property type="term" value="C:cytoplasm"/>
    <property type="evidence" value="ECO:0007669"/>
    <property type="project" value="UniProtKB-SubCell"/>
</dbReference>
<evidence type="ECO:0000256" key="2">
    <source>
        <dbReference type="ARBA" id="ARBA00004496"/>
    </source>
</evidence>
<dbReference type="Gene3D" id="2.40.50.140">
    <property type="entry name" value="Nucleic acid-binding proteins"/>
    <property type="match status" value="1"/>
</dbReference>
<evidence type="ECO:0000256" key="3">
    <source>
        <dbReference type="ARBA" id="ARBA00006016"/>
    </source>
</evidence>
<keyword evidence="14" id="KW-1185">Reference proteome</keyword>
<dbReference type="HAMAP" id="MF_00085">
    <property type="entry name" value="eIF_5A"/>
    <property type="match status" value="1"/>
</dbReference>
<dbReference type="InterPro" id="IPR014722">
    <property type="entry name" value="Rib_uL2_dom2"/>
</dbReference>
<keyword evidence="7 11" id="KW-0648">Protein biosynthesis</keyword>
<dbReference type="Pfam" id="PF01287">
    <property type="entry name" value="eIF-5a"/>
    <property type="match status" value="1"/>
</dbReference>
<evidence type="ECO:0000313" key="13">
    <source>
        <dbReference type="EMBL" id="KXB00489.1"/>
    </source>
</evidence>
<evidence type="ECO:0000256" key="9">
    <source>
        <dbReference type="ARBA" id="ARBA00032030"/>
    </source>
</evidence>
<dbReference type="SUPFAM" id="SSF50104">
    <property type="entry name" value="Translation proteins SH3-like domain"/>
    <property type="match status" value="1"/>
</dbReference>
<evidence type="ECO:0000256" key="11">
    <source>
        <dbReference type="HAMAP-Rule" id="MF_00085"/>
    </source>
</evidence>
<dbReference type="AlphaFoldDB" id="A0A133V226"/>
<keyword evidence="6 11" id="KW-0396">Initiation factor</keyword>
<dbReference type="Pfam" id="PF21485">
    <property type="entry name" value="IF5A-like_N"/>
    <property type="match status" value="1"/>
</dbReference>
<dbReference type="InterPro" id="IPR020189">
    <property type="entry name" value="IF5A_C"/>
</dbReference>
<evidence type="ECO:0000256" key="6">
    <source>
        <dbReference type="ARBA" id="ARBA00022540"/>
    </source>
</evidence>
<dbReference type="CDD" id="cd04467">
    <property type="entry name" value="S1_aIF5A"/>
    <property type="match status" value="1"/>
</dbReference>
<dbReference type="NCBIfam" id="NF003076">
    <property type="entry name" value="PRK03999.1"/>
    <property type="match status" value="1"/>
</dbReference>
<dbReference type="GO" id="GO:0003743">
    <property type="term" value="F:translation initiation factor activity"/>
    <property type="evidence" value="ECO:0007669"/>
    <property type="project" value="UniProtKB-UniRule"/>
</dbReference>
<dbReference type="PROSITE" id="PS00302">
    <property type="entry name" value="IF5A_HYPUSINE"/>
    <property type="match status" value="1"/>
</dbReference>
<dbReference type="SUPFAM" id="SSF50249">
    <property type="entry name" value="Nucleic acid-binding proteins"/>
    <property type="match status" value="1"/>
</dbReference>
<dbReference type="InterPro" id="IPR019769">
    <property type="entry name" value="Trans_elong_IF5A_hypusine_site"/>
</dbReference>
<dbReference type="InterPro" id="IPR008991">
    <property type="entry name" value="Translation_prot_SH3-like_sf"/>
</dbReference>
<evidence type="ECO:0000313" key="14">
    <source>
        <dbReference type="Proteomes" id="UP000070520"/>
    </source>
</evidence>
<dbReference type="EMBL" id="LHXW01000003">
    <property type="protein sequence ID" value="KXB00489.1"/>
    <property type="molecule type" value="Genomic_DNA"/>
</dbReference>
<evidence type="ECO:0000256" key="4">
    <source>
        <dbReference type="ARBA" id="ARBA00016327"/>
    </source>
</evidence>
<dbReference type="PIRSF" id="PIRSF003025">
    <property type="entry name" value="eIF5A"/>
    <property type="match status" value="1"/>
</dbReference>
<evidence type="ECO:0000256" key="7">
    <source>
        <dbReference type="ARBA" id="ARBA00022917"/>
    </source>
</evidence>
<gene>
    <name evidence="11" type="primary">eif5a</name>
    <name evidence="13" type="ORF">AKJ42_00510</name>
</gene>
<dbReference type="SMART" id="SM01376">
    <property type="entry name" value="eIF-5a"/>
    <property type="match status" value="1"/>
</dbReference>
<dbReference type="GO" id="GO:0003746">
    <property type="term" value="F:translation elongation factor activity"/>
    <property type="evidence" value="ECO:0007669"/>
    <property type="project" value="InterPro"/>
</dbReference>
<feature type="domain" description="Translation initiation factor 5A C-terminal" evidence="12">
    <location>
        <begin position="68"/>
        <end position="127"/>
    </location>
</feature>
<dbReference type="GO" id="GO:0043022">
    <property type="term" value="F:ribosome binding"/>
    <property type="evidence" value="ECO:0007669"/>
    <property type="project" value="InterPro"/>
</dbReference>
<keyword evidence="5 11" id="KW-0963">Cytoplasm</keyword>
<evidence type="ECO:0000259" key="12">
    <source>
        <dbReference type="SMART" id="SM01376"/>
    </source>
</evidence>
<accession>A0A133V226</accession>
<dbReference type="InterPro" id="IPR012340">
    <property type="entry name" value="NA-bd_OB-fold"/>
</dbReference>
<comment type="function">
    <text evidence="1 11">Functions by promoting the formation of the first peptide bond.</text>
</comment>
<dbReference type="InterPro" id="IPR001884">
    <property type="entry name" value="IF5A-like"/>
</dbReference>
<dbReference type="Proteomes" id="UP000070520">
    <property type="component" value="Unassembled WGS sequence"/>
</dbReference>
<dbReference type="GO" id="GO:0045901">
    <property type="term" value="P:positive regulation of translational elongation"/>
    <property type="evidence" value="ECO:0007669"/>
    <property type="project" value="InterPro"/>
</dbReference>
<evidence type="ECO:0000256" key="10">
    <source>
        <dbReference type="ARBA" id="ARBA00032163"/>
    </source>
</evidence>
<evidence type="ECO:0000256" key="5">
    <source>
        <dbReference type="ARBA" id="ARBA00022490"/>
    </source>
</evidence>
<keyword evidence="8 11" id="KW-0385">Hypusine</keyword>
<proteinExistence type="inferred from homology"/>
<feature type="modified residue" description="Hypusine" evidence="11">
    <location>
        <position position="35"/>
    </location>
</feature>